<proteinExistence type="predicted"/>
<gene>
    <name evidence="1" type="ORF">NVV43_26915</name>
</gene>
<sequence length="56" mass="6568">MILLSEQSQLGTGRHRKSYSHKEDEKRCIKIVYNRGDCGDKEIHSLKCYWISGKIQ</sequence>
<evidence type="ECO:0000313" key="1">
    <source>
        <dbReference type="EMBL" id="MCR6679116.1"/>
    </source>
</evidence>
<protein>
    <submittedName>
        <fullName evidence="1">YrbL family protein</fullName>
    </submittedName>
</protein>
<dbReference type="EMBL" id="JANPXH010000839">
    <property type="protein sequence ID" value="MCR6679116.1"/>
    <property type="molecule type" value="Genomic_DNA"/>
</dbReference>
<feature type="non-terminal residue" evidence="1">
    <location>
        <position position="56"/>
    </location>
</feature>
<dbReference type="InterPro" id="IPR019647">
    <property type="entry name" value="PhoP_reg_network_YrbL"/>
</dbReference>
<accession>A0AAW5MYI0</accession>
<comment type="caution">
    <text evidence="1">The sequence shown here is derived from an EMBL/GenBank/DDBJ whole genome shotgun (WGS) entry which is preliminary data.</text>
</comment>
<name>A0AAW5MYI0_9ESCH</name>
<dbReference type="Pfam" id="PF10707">
    <property type="entry name" value="YrbL-PhoP_reg"/>
    <property type="match status" value="1"/>
</dbReference>
<organism evidence="1 2">
    <name type="scientific">Escherichia marmotae</name>
    <dbReference type="NCBI Taxonomy" id="1499973"/>
    <lineage>
        <taxon>Bacteria</taxon>
        <taxon>Pseudomonadati</taxon>
        <taxon>Pseudomonadota</taxon>
        <taxon>Gammaproteobacteria</taxon>
        <taxon>Enterobacterales</taxon>
        <taxon>Enterobacteriaceae</taxon>
        <taxon>Escherichia</taxon>
    </lineage>
</organism>
<dbReference type="Proteomes" id="UP001206878">
    <property type="component" value="Unassembled WGS sequence"/>
</dbReference>
<reference evidence="1" key="1">
    <citation type="submission" date="2022-07" db="EMBL/GenBank/DDBJ databases">
        <title>Diversity of ethanolamine utilization by human commensal Escherichia coli.</title>
        <authorList>
            <person name="Jubelin G."/>
        </authorList>
    </citation>
    <scope>NUCLEOTIDE SEQUENCE</scope>
    <source>
        <strain evidence="1">S1</strain>
    </source>
</reference>
<dbReference type="AlphaFoldDB" id="A0AAW5MYI0"/>
<evidence type="ECO:0000313" key="2">
    <source>
        <dbReference type="Proteomes" id="UP001206878"/>
    </source>
</evidence>